<gene>
    <name evidence="1" type="ORF">SAMN06265784_102455</name>
</gene>
<dbReference type="STRING" id="1515439.SAMN06265784_102455"/>
<evidence type="ECO:0000313" key="1">
    <source>
        <dbReference type="EMBL" id="SMG25663.1"/>
    </source>
</evidence>
<reference evidence="2" key="1">
    <citation type="submission" date="2017-04" db="EMBL/GenBank/DDBJ databases">
        <authorList>
            <person name="Varghese N."/>
            <person name="Submissions S."/>
        </authorList>
    </citation>
    <scope>NUCLEOTIDE SEQUENCE [LARGE SCALE GENOMIC DNA]</scope>
    <source>
        <strain evidence="2">LMG 29540</strain>
    </source>
</reference>
<sequence>MRYSAPSPEDFQRLKDDRRKTGNEMAGLFGVVSGQQWCKYTGGVQRREMAPQILFLGAARLALTQEEFERVVSKMRELGADIELD</sequence>
<dbReference type="EMBL" id="FXAT01000002">
    <property type="protein sequence ID" value="SMG25663.1"/>
    <property type="molecule type" value="Genomic_DNA"/>
</dbReference>
<accession>A0A1X7JCL6</accession>
<dbReference type="OrthoDB" id="8653919at2"/>
<name>A0A1X7JCL6_9BURK</name>
<keyword evidence="2" id="KW-1185">Reference proteome</keyword>
<evidence type="ECO:0000313" key="2">
    <source>
        <dbReference type="Proteomes" id="UP000193228"/>
    </source>
</evidence>
<dbReference type="Proteomes" id="UP000193228">
    <property type="component" value="Unassembled WGS sequence"/>
</dbReference>
<proteinExistence type="predicted"/>
<protein>
    <submittedName>
        <fullName evidence="1">Uncharacterized protein</fullName>
    </submittedName>
</protein>
<dbReference type="AlphaFoldDB" id="A0A1X7JCL6"/>
<dbReference type="RefSeq" id="WP_085481592.1">
    <property type="nucleotide sequence ID" value="NZ_FXAT01000002.1"/>
</dbReference>
<organism evidence="1 2">
    <name type="scientific">Paraburkholderia susongensis</name>
    <dbReference type="NCBI Taxonomy" id="1515439"/>
    <lineage>
        <taxon>Bacteria</taxon>
        <taxon>Pseudomonadati</taxon>
        <taxon>Pseudomonadota</taxon>
        <taxon>Betaproteobacteria</taxon>
        <taxon>Burkholderiales</taxon>
        <taxon>Burkholderiaceae</taxon>
        <taxon>Paraburkholderia</taxon>
    </lineage>
</organism>